<dbReference type="Proteomes" id="UP001432027">
    <property type="component" value="Unassembled WGS sequence"/>
</dbReference>
<name>A0AAV5SU36_9BILA</name>
<feature type="non-terminal residue" evidence="2">
    <location>
        <position position="1"/>
    </location>
</feature>
<dbReference type="EMBL" id="BTSX01000002">
    <property type="protein sequence ID" value="GMS86404.1"/>
    <property type="molecule type" value="Genomic_DNA"/>
</dbReference>
<accession>A0AAV5SU36</accession>
<comment type="caution">
    <text evidence="2">The sequence shown here is derived from an EMBL/GenBank/DDBJ whole genome shotgun (WGS) entry which is preliminary data.</text>
</comment>
<dbReference type="AlphaFoldDB" id="A0AAV5SU36"/>
<protein>
    <submittedName>
        <fullName evidence="2">Uncharacterized protein</fullName>
    </submittedName>
</protein>
<feature type="transmembrane region" description="Helical" evidence="1">
    <location>
        <begin position="62"/>
        <end position="83"/>
    </location>
</feature>
<gene>
    <name evidence="2" type="ORF">PENTCL1PPCAC_8579</name>
</gene>
<keyword evidence="1" id="KW-0812">Transmembrane</keyword>
<organism evidence="2 3">
    <name type="scientific">Pristionchus entomophagus</name>
    <dbReference type="NCBI Taxonomy" id="358040"/>
    <lineage>
        <taxon>Eukaryota</taxon>
        <taxon>Metazoa</taxon>
        <taxon>Ecdysozoa</taxon>
        <taxon>Nematoda</taxon>
        <taxon>Chromadorea</taxon>
        <taxon>Rhabditida</taxon>
        <taxon>Rhabditina</taxon>
        <taxon>Diplogasteromorpha</taxon>
        <taxon>Diplogasteroidea</taxon>
        <taxon>Neodiplogasteridae</taxon>
        <taxon>Pristionchus</taxon>
    </lineage>
</organism>
<evidence type="ECO:0000313" key="3">
    <source>
        <dbReference type="Proteomes" id="UP001432027"/>
    </source>
</evidence>
<proteinExistence type="predicted"/>
<reference evidence="2" key="1">
    <citation type="submission" date="2023-10" db="EMBL/GenBank/DDBJ databases">
        <title>Genome assembly of Pristionchus species.</title>
        <authorList>
            <person name="Yoshida K."/>
            <person name="Sommer R.J."/>
        </authorList>
    </citation>
    <scope>NUCLEOTIDE SEQUENCE</scope>
    <source>
        <strain evidence="2">RS0144</strain>
    </source>
</reference>
<keyword evidence="1" id="KW-0472">Membrane</keyword>
<evidence type="ECO:0000313" key="2">
    <source>
        <dbReference type="EMBL" id="GMS86404.1"/>
    </source>
</evidence>
<evidence type="ECO:0000256" key="1">
    <source>
        <dbReference type="SAM" id="Phobius"/>
    </source>
</evidence>
<keyword evidence="3" id="KW-1185">Reference proteome</keyword>
<sequence>SPFLPSSSGKSAREILISAEMIIINEDEEESADPSKTETFLEEATDTRIFYRLKRLIRQPPPFIWVAVLLTFIVIFACCLLFWPNSTAPQLLALIATPISFPIPTYSDPSIHVNRTSRQIFVTNQEIHNDIFSSARYSQSFEFLGNSSFHLTRSSQSRKCSEVVDENALCCRIHDAPICYFKEDETIRNYTLRQEAVLDVEYVNRSMHVLKKNLIVDNGVLKRTVERHNAPDYRYFKIAFLENGTVFSVYEPGYNCEITICEEEVCIAVQTRICGLEQVFAALPANSLVLMHCDPDASRELGLYTHLSCAFSQILLPTMKEIARSDPFQYTKSARSDQLIYGFGDYTDKNVFHVNQLKLRENATWEAVVFSYRLLE</sequence>
<keyword evidence="1" id="KW-1133">Transmembrane helix</keyword>